<evidence type="ECO:0000313" key="8">
    <source>
        <dbReference type="Proteomes" id="UP000706333"/>
    </source>
</evidence>
<dbReference type="Proteomes" id="UP000706333">
    <property type="component" value="Unassembled WGS sequence"/>
</dbReference>
<dbReference type="InterPro" id="IPR002933">
    <property type="entry name" value="Peptidase_M20"/>
</dbReference>
<dbReference type="SUPFAM" id="SSF55031">
    <property type="entry name" value="Bacterial exopeptidase dimerisation domain"/>
    <property type="match status" value="1"/>
</dbReference>
<protein>
    <recommendedName>
        <fullName evidence="6">Peptidase M20 dimerisation domain-containing protein</fullName>
    </recommendedName>
</protein>
<accession>A0A934WJC9</accession>
<dbReference type="AlphaFoldDB" id="A0A934WJC9"/>
<reference evidence="7" key="1">
    <citation type="submission" date="2017-05" db="EMBL/GenBank/DDBJ databases">
        <authorList>
            <person name="Imhoff J.F."/>
            <person name="Rahn T."/>
            <person name="Kuenzel S."/>
            <person name="Neulinger S.C."/>
        </authorList>
    </citation>
    <scope>NUCLEOTIDE SEQUENCE</scope>
    <source>
        <strain evidence="7">LMG 28126</strain>
    </source>
</reference>
<comment type="cofactor">
    <cofactor evidence="1">
        <name>Zn(2+)</name>
        <dbReference type="ChEBI" id="CHEBI:29105"/>
    </cofactor>
</comment>
<evidence type="ECO:0000256" key="3">
    <source>
        <dbReference type="ARBA" id="ARBA00022801"/>
    </source>
</evidence>
<dbReference type="Gene3D" id="3.30.70.360">
    <property type="match status" value="1"/>
</dbReference>
<dbReference type="Pfam" id="PF07687">
    <property type="entry name" value="M20_dimer"/>
    <property type="match status" value="1"/>
</dbReference>
<keyword evidence="3" id="KW-0378">Hydrolase</keyword>
<gene>
    <name evidence="7" type="ORF">CCR87_08625</name>
</gene>
<evidence type="ECO:0000256" key="1">
    <source>
        <dbReference type="ARBA" id="ARBA00001947"/>
    </source>
</evidence>
<dbReference type="SUPFAM" id="SSF53187">
    <property type="entry name" value="Zn-dependent exopeptidases"/>
    <property type="match status" value="1"/>
</dbReference>
<dbReference type="Pfam" id="PF01546">
    <property type="entry name" value="Peptidase_M20"/>
    <property type="match status" value="1"/>
</dbReference>
<dbReference type="InterPro" id="IPR011650">
    <property type="entry name" value="Peptidase_M20_dimer"/>
</dbReference>
<sequence>MTLDAAEITRDLIRFDTINPPGNERPALEWIAALLAPAGFEIAWQPMGAGRANLIARLPATQAVRAPLVLSGHIDTVPLGNAPWSVAPHGAEVHDGRIWGRGASDMKSGVAACIAAALEMAARPDRAADLRLILSAGEETGCDGVLALARDADLLGACGAMIVAEPTDNRPLLGHKGALWLHLHHRGVTAHGSMPERGRNAIFPAMDSVAALRDLDFGVPAHPVMGPVTLNLGTLHAGLNINSVPDLATLGVDIRTTPELSNADACAAVIAAVGGAVGDGVEVETLTDMAAVFTPADDPWLARARAMAGDITGIDIDGGLEVAHYFTDASVLKAAFGHPPTLIMGPGPMALAHQTDEHVEIAAIHACTRAFAAIAAEYLS</sequence>
<dbReference type="InterPro" id="IPR036264">
    <property type="entry name" value="Bact_exopeptidase_dim_dom"/>
</dbReference>
<evidence type="ECO:0000256" key="2">
    <source>
        <dbReference type="ARBA" id="ARBA00022723"/>
    </source>
</evidence>
<evidence type="ECO:0000256" key="5">
    <source>
        <dbReference type="ARBA" id="ARBA00023285"/>
    </source>
</evidence>
<dbReference type="GO" id="GO:0006526">
    <property type="term" value="P:L-arginine biosynthetic process"/>
    <property type="evidence" value="ECO:0007669"/>
    <property type="project" value="TreeGrafter"/>
</dbReference>
<feature type="domain" description="Peptidase M20 dimerisation" evidence="6">
    <location>
        <begin position="174"/>
        <end position="273"/>
    </location>
</feature>
<dbReference type="PROSITE" id="PS00759">
    <property type="entry name" value="ARGE_DAPE_CPG2_2"/>
    <property type="match status" value="1"/>
</dbReference>
<dbReference type="InterPro" id="IPR050072">
    <property type="entry name" value="Peptidase_M20A"/>
</dbReference>
<keyword evidence="8" id="KW-1185">Reference proteome</keyword>
<keyword evidence="2" id="KW-0479">Metal-binding</keyword>
<evidence type="ECO:0000313" key="7">
    <source>
        <dbReference type="EMBL" id="MBK5927388.1"/>
    </source>
</evidence>
<organism evidence="7 8">
    <name type="scientific">Rhodobaculum claviforme</name>
    <dbReference type="NCBI Taxonomy" id="1549854"/>
    <lineage>
        <taxon>Bacteria</taxon>
        <taxon>Pseudomonadati</taxon>
        <taxon>Pseudomonadota</taxon>
        <taxon>Alphaproteobacteria</taxon>
        <taxon>Rhodobacterales</taxon>
        <taxon>Paracoccaceae</taxon>
        <taxon>Rhodobaculum</taxon>
    </lineage>
</organism>
<keyword evidence="4" id="KW-0862">Zinc</keyword>
<keyword evidence="5" id="KW-0170">Cobalt</keyword>
<dbReference type="CDD" id="cd08659">
    <property type="entry name" value="M20_ArgE_DapE-like"/>
    <property type="match status" value="1"/>
</dbReference>
<evidence type="ECO:0000259" key="6">
    <source>
        <dbReference type="Pfam" id="PF07687"/>
    </source>
</evidence>
<reference evidence="7" key="2">
    <citation type="journal article" date="2020" name="Microorganisms">
        <title>Osmotic Adaptation and Compatible Solute Biosynthesis of Phototrophic Bacteria as Revealed from Genome Analyses.</title>
        <authorList>
            <person name="Imhoff J.F."/>
            <person name="Rahn T."/>
            <person name="Kunzel S."/>
            <person name="Keller A."/>
            <person name="Neulinger S.C."/>
        </authorList>
    </citation>
    <scope>NUCLEOTIDE SEQUENCE</scope>
    <source>
        <strain evidence="7">LMG 28126</strain>
    </source>
</reference>
<dbReference type="GO" id="GO:0008777">
    <property type="term" value="F:acetylornithine deacetylase activity"/>
    <property type="evidence" value="ECO:0007669"/>
    <property type="project" value="TreeGrafter"/>
</dbReference>
<dbReference type="PANTHER" id="PTHR43808">
    <property type="entry name" value="ACETYLORNITHINE DEACETYLASE"/>
    <property type="match status" value="1"/>
</dbReference>
<comment type="caution">
    <text evidence="7">The sequence shown here is derived from an EMBL/GenBank/DDBJ whole genome shotgun (WGS) entry which is preliminary data.</text>
</comment>
<dbReference type="RefSeq" id="WP_201157148.1">
    <property type="nucleotide sequence ID" value="NZ_NHSD01000242.1"/>
</dbReference>
<dbReference type="GO" id="GO:0046872">
    <property type="term" value="F:metal ion binding"/>
    <property type="evidence" value="ECO:0007669"/>
    <property type="project" value="UniProtKB-KW"/>
</dbReference>
<proteinExistence type="predicted"/>
<dbReference type="EMBL" id="NHSD01000242">
    <property type="protein sequence ID" value="MBK5927388.1"/>
    <property type="molecule type" value="Genomic_DNA"/>
</dbReference>
<dbReference type="InterPro" id="IPR001261">
    <property type="entry name" value="ArgE/DapE_CS"/>
</dbReference>
<name>A0A934WJC9_9RHOB</name>
<evidence type="ECO:0000256" key="4">
    <source>
        <dbReference type="ARBA" id="ARBA00022833"/>
    </source>
</evidence>
<dbReference type="PANTHER" id="PTHR43808:SF31">
    <property type="entry name" value="N-ACETYL-L-CITRULLINE DEACETYLASE"/>
    <property type="match status" value="1"/>
</dbReference>
<dbReference type="Gene3D" id="3.40.630.10">
    <property type="entry name" value="Zn peptidases"/>
    <property type="match status" value="1"/>
</dbReference>